<accession>A0A7J5E490</accession>
<evidence type="ECO:0000313" key="3">
    <source>
        <dbReference type="Proteomes" id="UP000449906"/>
    </source>
</evidence>
<dbReference type="PANTHER" id="PTHR35149:SF1">
    <property type="entry name" value="DUF5655 DOMAIN-CONTAINING PROTEIN"/>
    <property type="match status" value="1"/>
</dbReference>
<protein>
    <submittedName>
        <fullName evidence="2">DUF262 domain-containing protein</fullName>
    </submittedName>
</protein>
<evidence type="ECO:0000313" key="2">
    <source>
        <dbReference type="EMBL" id="KAB2813102.1"/>
    </source>
</evidence>
<dbReference type="Proteomes" id="UP000449906">
    <property type="component" value="Unassembled WGS sequence"/>
</dbReference>
<reference evidence="2 3" key="1">
    <citation type="submission" date="2019-09" db="EMBL/GenBank/DDBJ databases">
        <title>Pimelobacter sp. isolated from Paulinella.</title>
        <authorList>
            <person name="Jeong S.E."/>
        </authorList>
    </citation>
    <scope>NUCLEOTIDE SEQUENCE [LARGE SCALE GENOMIC DNA]</scope>
    <source>
        <strain evidence="2 3">Pch-N</strain>
    </source>
</reference>
<dbReference type="RefSeq" id="WP_151580406.1">
    <property type="nucleotide sequence ID" value="NZ_WBVM01000001.1"/>
</dbReference>
<dbReference type="InterPro" id="IPR004919">
    <property type="entry name" value="GmrSD_N"/>
</dbReference>
<comment type="caution">
    <text evidence="2">The sequence shown here is derived from an EMBL/GenBank/DDBJ whole genome shotgun (WGS) entry which is preliminary data.</text>
</comment>
<dbReference type="PANTHER" id="PTHR35149">
    <property type="entry name" value="SLL5132 PROTEIN"/>
    <property type="match status" value="1"/>
</dbReference>
<feature type="domain" description="GmrSD restriction endonucleases N-terminal" evidence="1">
    <location>
        <begin position="5"/>
        <end position="222"/>
    </location>
</feature>
<dbReference type="EMBL" id="WBVM01000001">
    <property type="protein sequence ID" value="KAB2813102.1"/>
    <property type="molecule type" value="Genomic_DNA"/>
</dbReference>
<dbReference type="Pfam" id="PF03235">
    <property type="entry name" value="GmrSD_N"/>
    <property type="match status" value="1"/>
</dbReference>
<proteinExistence type="predicted"/>
<evidence type="ECO:0000259" key="1">
    <source>
        <dbReference type="Pfam" id="PF03235"/>
    </source>
</evidence>
<gene>
    <name evidence="2" type="ORF">F9L07_15565</name>
</gene>
<dbReference type="AlphaFoldDB" id="A0A7J5E490"/>
<sequence length="533" mass="60347">MGVAHLLRDRQLEVPAYQRSYSWTKDEVLAYWHDLRAAMVAEQPVYFLGTVVLTRGGNDRSTVIDGQQRLATTSMLLAAIRDIFLEYGDPVSAAQVTSQYVTSTSLLSQLTEPRLLLNHVDRRAYQSFVVDPSQESLNDFPESGRRIAGCFERLKDELRQDVASAGPYWRQRLINWIQMLDVRTRVIVVTVQDDADAFMIFETLNDRGLALTVADLVKNYLFGLCRDRVGEVEEMWIDATGNFDNAAASVEFTTFLRQWWSSLHGATRERDLYRNIRRSVTTELGAVDAVKQISQAAPLYTAILDPEQEYWSEFSRDMSESARVLLELGLGQHRPLLLAAMSRFGSEELGILLRGLISWSVRGLIVGGIGGGTTERYYAEAAVAISSGRILTATQVVEQLDPIVPSDAEFNSQFSQRRINKLALVHYYLRAIASRDVIPDADERDYVVMPVVRRADYEHLLTEEDDDPIDRRIGNYILVPKGRATEFASSIDLRLSEVRGYARNPDEWIKHGISERQAALASSATEIWTRWPR</sequence>
<name>A0A7J5E490_NOCSI</name>
<organism evidence="2 3">
    <name type="scientific">Nocardioides simplex</name>
    <name type="common">Arthrobacter simplex</name>
    <dbReference type="NCBI Taxonomy" id="2045"/>
    <lineage>
        <taxon>Bacteria</taxon>
        <taxon>Bacillati</taxon>
        <taxon>Actinomycetota</taxon>
        <taxon>Actinomycetes</taxon>
        <taxon>Propionibacteriales</taxon>
        <taxon>Nocardioidaceae</taxon>
        <taxon>Pimelobacter</taxon>
    </lineage>
</organism>